<evidence type="ECO:0000313" key="9">
    <source>
        <dbReference type="EMBL" id="RHA54444.1"/>
    </source>
</evidence>
<evidence type="ECO:0000313" key="10">
    <source>
        <dbReference type="EMBL" id="RHF90123.1"/>
    </source>
</evidence>
<keyword evidence="3 7" id="KW-0547">Nucleotide-binding</keyword>
<dbReference type="EC" id="7.6.2.11" evidence="7"/>
<gene>
    <name evidence="7" type="primary">potA</name>
    <name evidence="10" type="ORF">DW652_02165</name>
    <name evidence="9" type="ORF">DW929_07090</name>
</gene>
<dbReference type="CDD" id="cd03300">
    <property type="entry name" value="ABC_PotA_N"/>
    <property type="match status" value="1"/>
</dbReference>
<dbReference type="InterPro" id="IPR003439">
    <property type="entry name" value="ABC_transporter-like_ATP-bd"/>
</dbReference>
<keyword evidence="4 7" id="KW-0067">ATP-binding</keyword>
<keyword evidence="2 7" id="KW-1003">Cell membrane</keyword>
<keyword evidence="5 7" id="KW-1278">Translocase</keyword>
<dbReference type="Proteomes" id="UP000284598">
    <property type="component" value="Unassembled WGS sequence"/>
</dbReference>
<comment type="function">
    <text evidence="7">Part of the ABC transporter complex PotABCD involved in spermidine/putrescine import. Responsible for energy coupling to the transport system.</text>
</comment>
<dbReference type="Gene3D" id="2.40.50.100">
    <property type="match status" value="1"/>
</dbReference>
<organism evidence="10 12">
    <name type="scientific">Eubacterium ventriosum</name>
    <dbReference type="NCBI Taxonomy" id="39496"/>
    <lineage>
        <taxon>Bacteria</taxon>
        <taxon>Bacillati</taxon>
        <taxon>Bacillota</taxon>
        <taxon>Clostridia</taxon>
        <taxon>Eubacteriales</taxon>
        <taxon>Eubacteriaceae</taxon>
        <taxon>Eubacterium</taxon>
    </lineage>
</organism>
<evidence type="ECO:0000256" key="5">
    <source>
        <dbReference type="ARBA" id="ARBA00022967"/>
    </source>
</evidence>
<dbReference type="FunFam" id="3.40.50.300:FF:000133">
    <property type="entry name" value="Spermidine/putrescine import ATP-binding protein PotA"/>
    <property type="match status" value="1"/>
</dbReference>
<evidence type="ECO:0000256" key="1">
    <source>
        <dbReference type="ARBA" id="ARBA00022448"/>
    </source>
</evidence>
<keyword evidence="6 7" id="KW-0472">Membrane</keyword>
<name>A0A414RAP4_9FIRM</name>
<comment type="subunit">
    <text evidence="7">The complex is composed of two ATP-binding proteins (PotA), two transmembrane proteins (PotB and PotC) and a solute-binding protein (PotD).</text>
</comment>
<keyword evidence="1 7" id="KW-0813">Transport</keyword>
<dbReference type="PROSITE" id="PS50893">
    <property type="entry name" value="ABC_TRANSPORTER_2"/>
    <property type="match status" value="1"/>
</dbReference>
<reference evidence="11 12" key="1">
    <citation type="submission" date="2018-08" db="EMBL/GenBank/DDBJ databases">
        <title>A genome reference for cultivated species of the human gut microbiota.</title>
        <authorList>
            <person name="Zou Y."/>
            <person name="Xue W."/>
            <person name="Luo G."/>
        </authorList>
    </citation>
    <scope>NUCLEOTIDE SEQUENCE [LARGE SCALE GENOMIC DNA]</scope>
    <source>
        <strain evidence="10 12">AM23-22</strain>
        <strain evidence="9 11">AM43-2</strain>
    </source>
</reference>
<dbReference type="NCBIfam" id="NF043075">
    <property type="entry name" value="MMSYN1_0197"/>
    <property type="match status" value="1"/>
</dbReference>
<dbReference type="NCBIfam" id="TIGR01187">
    <property type="entry name" value="potA"/>
    <property type="match status" value="1"/>
</dbReference>
<dbReference type="RefSeq" id="WP_005363294.1">
    <property type="nucleotide sequence ID" value="NZ_CATWJF010000015.1"/>
</dbReference>
<dbReference type="GO" id="GO:0005524">
    <property type="term" value="F:ATP binding"/>
    <property type="evidence" value="ECO:0007669"/>
    <property type="project" value="UniProtKB-KW"/>
</dbReference>
<evidence type="ECO:0000256" key="3">
    <source>
        <dbReference type="ARBA" id="ARBA00022741"/>
    </source>
</evidence>
<dbReference type="InterPro" id="IPR005893">
    <property type="entry name" value="PotA-like"/>
</dbReference>
<dbReference type="EMBL" id="QRHR01000002">
    <property type="protein sequence ID" value="RHF90123.1"/>
    <property type="molecule type" value="Genomic_DNA"/>
</dbReference>
<evidence type="ECO:0000313" key="11">
    <source>
        <dbReference type="Proteomes" id="UP000284598"/>
    </source>
</evidence>
<dbReference type="SUPFAM" id="SSF52540">
    <property type="entry name" value="P-loop containing nucleoside triphosphate hydrolases"/>
    <property type="match status" value="1"/>
</dbReference>
<dbReference type="AlphaFoldDB" id="A0A414RAP4"/>
<dbReference type="GO" id="GO:0015594">
    <property type="term" value="F:ABC-type putrescine transporter activity"/>
    <property type="evidence" value="ECO:0007669"/>
    <property type="project" value="InterPro"/>
</dbReference>
<dbReference type="Pfam" id="PF00005">
    <property type="entry name" value="ABC_tran"/>
    <property type="match status" value="1"/>
</dbReference>
<protein>
    <recommendedName>
        <fullName evidence="7">Spermidine/putrescine import ATP-binding protein PotA</fullName>
        <ecNumber evidence="7">7.6.2.11</ecNumber>
    </recommendedName>
</protein>
<dbReference type="InterPro" id="IPR017871">
    <property type="entry name" value="ABC_transporter-like_CS"/>
</dbReference>
<dbReference type="InterPro" id="IPR050093">
    <property type="entry name" value="ABC_SmlMolc_Importer"/>
</dbReference>
<dbReference type="EMBL" id="QSFO01000007">
    <property type="protein sequence ID" value="RHA54444.1"/>
    <property type="molecule type" value="Genomic_DNA"/>
</dbReference>
<dbReference type="GO" id="GO:0016887">
    <property type="term" value="F:ATP hydrolysis activity"/>
    <property type="evidence" value="ECO:0007669"/>
    <property type="project" value="InterPro"/>
</dbReference>
<comment type="catalytic activity">
    <reaction evidence="7">
        <text>ATP + H2O + polyamine-[polyamine-binding protein]Side 1 = ADP + phosphate + polyamineSide 2 + [polyamine-binding protein]Side 1.</text>
        <dbReference type="EC" id="7.6.2.11"/>
    </reaction>
</comment>
<dbReference type="PROSITE" id="PS00211">
    <property type="entry name" value="ABC_TRANSPORTER_1"/>
    <property type="match status" value="1"/>
</dbReference>
<feature type="domain" description="ABC transporter" evidence="8">
    <location>
        <begin position="6"/>
        <end position="236"/>
    </location>
</feature>
<proteinExistence type="inferred from homology"/>
<dbReference type="InterPro" id="IPR027417">
    <property type="entry name" value="P-loop_NTPase"/>
</dbReference>
<dbReference type="SMART" id="SM00382">
    <property type="entry name" value="AAA"/>
    <property type="match status" value="1"/>
</dbReference>
<dbReference type="Pfam" id="PF08402">
    <property type="entry name" value="TOBE_2"/>
    <property type="match status" value="1"/>
</dbReference>
<dbReference type="GO" id="GO:0043190">
    <property type="term" value="C:ATP-binding cassette (ABC) transporter complex"/>
    <property type="evidence" value="ECO:0007669"/>
    <property type="project" value="InterPro"/>
</dbReference>
<dbReference type="Proteomes" id="UP000286186">
    <property type="component" value="Unassembled WGS sequence"/>
</dbReference>
<comment type="similarity">
    <text evidence="7">Belongs to the ABC transporter superfamily. Spermidine/putrescine importer (TC 3.A.1.11.1) family.</text>
</comment>
<sequence>MEKKIIELKNISKNFEDQQVLKGIDLNIYENEFLTLLGPSGCGKTTLLRIIGGFEEPSNGQLIFDGKDISKVPPYKREVNTVFQKYALFPFLNVADNIAFGLNLKKMDKDVIEKKVSRMLELVGLKGFEKRDVTLLSGGQQQRVAIARALVNEPKVLLLDEPLGALDAKLRKDMQTELKKIQKEVGITFIFVTHDQEEALSMSDTIVVLNDGVIQQIGTPMDIYNEPQNRFVAEFIGESNIIEGNMIKDCLVNFDGIDWECVDKGFKDNEDIEVVLRPEDMDVVEPEAGKVSGTIISKVFMGVHYEYLVETKNRNYKVHTTENYEIGKKVGLTIDPFDIQVMHKMEN</sequence>
<evidence type="ECO:0000256" key="7">
    <source>
        <dbReference type="RuleBase" id="RU364083"/>
    </source>
</evidence>
<comment type="caution">
    <text evidence="10">The sequence shown here is derived from an EMBL/GenBank/DDBJ whole genome shotgun (WGS) entry which is preliminary data.</text>
</comment>
<dbReference type="InterPro" id="IPR003593">
    <property type="entry name" value="AAA+_ATPase"/>
</dbReference>
<dbReference type="PANTHER" id="PTHR42781:SF4">
    <property type="entry name" value="SPERMIDINE_PUTRESCINE IMPORT ATP-BINDING PROTEIN POTA"/>
    <property type="match status" value="1"/>
</dbReference>
<evidence type="ECO:0000256" key="2">
    <source>
        <dbReference type="ARBA" id="ARBA00022475"/>
    </source>
</evidence>
<dbReference type="PANTHER" id="PTHR42781">
    <property type="entry name" value="SPERMIDINE/PUTRESCINE IMPORT ATP-BINDING PROTEIN POTA"/>
    <property type="match status" value="1"/>
</dbReference>
<evidence type="ECO:0000313" key="12">
    <source>
        <dbReference type="Proteomes" id="UP000286186"/>
    </source>
</evidence>
<dbReference type="InterPro" id="IPR017879">
    <property type="entry name" value="PotA_ATP-bd"/>
</dbReference>
<evidence type="ECO:0000256" key="4">
    <source>
        <dbReference type="ARBA" id="ARBA00022840"/>
    </source>
</evidence>
<dbReference type="Gene3D" id="3.40.50.300">
    <property type="entry name" value="P-loop containing nucleotide triphosphate hydrolases"/>
    <property type="match status" value="1"/>
</dbReference>
<accession>A0A414RAP4</accession>
<evidence type="ECO:0000256" key="6">
    <source>
        <dbReference type="ARBA" id="ARBA00023136"/>
    </source>
</evidence>
<dbReference type="InterPro" id="IPR008995">
    <property type="entry name" value="Mo/tungstate-bd_C_term_dom"/>
</dbReference>
<evidence type="ECO:0000259" key="8">
    <source>
        <dbReference type="PROSITE" id="PS50893"/>
    </source>
</evidence>
<dbReference type="SUPFAM" id="SSF50331">
    <property type="entry name" value="MOP-like"/>
    <property type="match status" value="1"/>
</dbReference>
<dbReference type="InterPro" id="IPR013611">
    <property type="entry name" value="Transp-assoc_OB_typ2"/>
</dbReference>